<keyword evidence="2" id="KW-1185">Reference proteome</keyword>
<dbReference type="RefSeq" id="WP_189464662.1">
    <property type="nucleotide sequence ID" value="NZ_BMXS01000001.1"/>
</dbReference>
<dbReference type="Proteomes" id="UP000653056">
    <property type="component" value="Unassembled WGS sequence"/>
</dbReference>
<reference evidence="2" key="1">
    <citation type="journal article" date="2019" name="Int. J. Syst. Evol. Microbiol.">
        <title>The Global Catalogue of Microorganisms (GCM) 10K type strain sequencing project: providing services to taxonomists for standard genome sequencing and annotation.</title>
        <authorList>
            <consortium name="The Broad Institute Genomics Platform"/>
            <consortium name="The Broad Institute Genome Sequencing Center for Infectious Disease"/>
            <person name="Wu L."/>
            <person name="Ma J."/>
        </authorList>
    </citation>
    <scope>NUCLEOTIDE SEQUENCE [LARGE SCALE GENOMIC DNA]</scope>
    <source>
        <strain evidence="2">KCTC 22228</strain>
    </source>
</reference>
<proteinExistence type="predicted"/>
<evidence type="ECO:0008006" key="3">
    <source>
        <dbReference type="Google" id="ProtNLM"/>
    </source>
</evidence>
<dbReference type="EMBL" id="BMXS01000001">
    <property type="protein sequence ID" value="GGX76995.1"/>
    <property type="molecule type" value="Genomic_DNA"/>
</dbReference>
<dbReference type="PROSITE" id="PS51257">
    <property type="entry name" value="PROKAR_LIPOPROTEIN"/>
    <property type="match status" value="1"/>
</dbReference>
<comment type="caution">
    <text evidence="1">The sequence shown here is derived from an EMBL/GenBank/DDBJ whole genome shotgun (WGS) entry which is preliminary data.</text>
</comment>
<sequence length="142" mass="15824">MKNNFVVAAAAVALSGCTAVTVKPVDTAERLDHICIQDNPKVIVSDFVPVVRDRFYWHGVSSEVFSGSIPEQCQYVLTYTALRSWDFATYLSHAELRIEHDGRQIAYAEYHLRGKGGFSLNKWGSTKSKMDPVIDELLSGRG</sequence>
<evidence type="ECO:0000313" key="1">
    <source>
        <dbReference type="EMBL" id="GGX76995.1"/>
    </source>
</evidence>
<name>A0ABQ2Y9B5_9GAMM</name>
<accession>A0ABQ2Y9B5</accession>
<dbReference type="NCBIfam" id="NF040519">
    <property type="entry name" value="Sbal_3080_fam"/>
    <property type="match status" value="1"/>
</dbReference>
<evidence type="ECO:0000313" key="2">
    <source>
        <dbReference type="Proteomes" id="UP000653056"/>
    </source>
</evidence>
<protein>
    <recommendedName>
        <fullName evidence="3">Lipoprotein</fullName>
    </recommendedName>
</protein>
<gene>
    <name evidence="1" type="ORF">GCM10007160_00180</name>
</gene>
<organism evidence="1 2">
    <name type="scientific">Litchfieldella qijiaojingensis</name>
    <dbReference type="NCBI Taxonomy" id="980347"/>
    <lineage>
        <taxon>Bacteria</taxon>
        <taxon>Pseudomonadati</taxon>
        <taxon>Pseudomonadota</taxon>
        <taxon>Gammaproteobacteria</taxon>
        <taxon>Oceanospirillales</taxon>
        <taxon>Halomonadaceae</taxon>
        <taxon>Litchfieldella</taxon>
    </lineage>
</organism>